<dbReference type="Proteomes" id="UP000503287">
    <property type="component" value="Chromosome"/>
</dbReference>
<dbReference type="EMBL" id="CP047344">
    <property type="protein sequence ID" value="QIF96017.1"/>
    <property type="molecule type" value="Genomic_DNA"/>
</dbReference>
<dbReference type="InterPro" id="IPR011990">
    <property type="entry name" value="TPR-like_helical_dom_sf"/>
</dbReference>
<dbReference type="PANTHER" id="PTHR12558:SF13">
    <property type="entry name" value="CELL DIVISION CYCLE PROTEIN 27 HOMOLOG"/>
    <property type="match status" value="1"/>
</dbReference>
<protein>
    <submittedName>
        <fullName evidence="7">Tetratricopeptide repeat protein</fullName>
    </submittedName>
</protein>
<dbReference type="GO" id="GO:0030244">
    <property type="term" value="P:cellulose biosynthetic process"/>
    <property type="evidence" value="ECO:0007669"/>
    <property type="project" value="InterPro"/>
</dbReference>
<gene>
    <name evidence="7" type="ORF">GTH24_19860</name>
</gene>
<sequence length="1233" mass="136367">MKNHALNIIVKVIYAGCILGASSQVQATANDVNTTATDPNIVSSLIEQANYWHGRAHDARAVEALQKVLIMESNNQDALYLMAFFTAQQGNEKQATYWREKLAQVAPQDPRIDGLKNIRSSQFSDQQLGYARELAKKGQHEEAIKAYQRLFVSSEPPETLALEYYQTMAGVPAMLPQAISGLKQRAALMPDNKETQRALGLTLTYNEETRREGITILGNVSGDESAKKGLRQALLWLNVRPDDEVLYKTYLQANPNDKAVAEHFQGAIQGNARQAGYTALNKGKLKEAEGYFKQALAADNNDAQALAGLGYTALRSGDLATGQRLLNQAAQSGGEQGSKWKQQAEDAGFYAQLRDAQQRAKQGNIQQALDKLAPLTGASGEKGLSANLLQADLLRKQGNLPAAHQLLAGLYQQNSRNEKVISAYYYLLVQEGQNTKAEQLLAQQSASLRQKLTANTDPSETLRREAQKALENGNRVQARQLLTQAQRKNPQNNWVYLDLARLMAADGDSTGAKNIISQLQNRKTRDTDYVASLFYVEQKEWDKVFNLLSSHNQQTEAEKELLQRARFHRQLAQAEHYRQAGNLVAVRNTLRPLINQIADYPNDVGELAERLVSSGLNDEALQLVENDIAKGTKGSVGNYAGHINVLNELGRYTQASSLINDPALQQETPIVEKKRLEVATKVAQADNLREKGEIKAAYDTLVVALKSSPNDPDLLMALSRVYLAQSMPEQSDKILSYLEKEQGKDTKLIQAQIEVALAQQDGRKAQQLLQQIPSSSQPAYLLQAAQIAQLNGENRKALTLLRSAQWQNTDDSVLNTSAGQLRALESDNTAIAGSIYERKEMASVQRSIRELEEKVSPWVQGGVAVRHRNGDKGLSNVTEISAPISISSVPGEEFRWEFNVTPVSMTSGSVSGERANRFGTGQLQHAERFAKNSDNHDEKNKINADEAGSQRASGVELGLRLSDKNVSFDVGSTPLGKDTATVVGGLTYSPKIGQNGQLTLTAERRAIKDSLLSYMGRTDPMTGESWGRVTRNGAKAQYAWDDGKVGAYVGGGFYNYEGKSVASNDEVKAWMGSYAKFYKDDQQEVKAGVHVDYMNFRNNQNNFSLGHGGYFSPQDYVSVSLPVAYTRRFEKGEVSLNGAIGIQSYKQKGSDYFPTHSYMQDALNKHNASDPRIKSRYEEKDETNITYRLGLDAKYYLNKETELGVSLSHDTSGDYAEDNMWLHLKYTPDFLSK</sequence>
<evidence type="ECO:0000256" key="4">
    <source>
        <dbReference type="ARBA" id="ARBA00022803"/>
    </source>
</evidence>
<proteinExistence type="predicted"/>
<keyword evidence="8" id="KW-1185">Reference proteome</keyword>
<feature type="signal peptide" evidence="5">
    <location>
        <begin position="1"/>
        <end position="27"/>
    </location>
</feature>
<dbReference type="SUPFAM" id="SSF48452">
    <property type="entry name" value="TPR-like"/>
    <property type="match status" value="3"/>
</dbReference>
<keyword evidence="4" id="KW-0802">TPR repeat</keyword>
<feature type="chain" id="PRO_5026154463" evidence="5">
    <location>
        <begin position="28"/>
        <end position="1233"/>
    </location>
</feature>
<evidence type="ECO:0000259" key="6">
    <source>
        <dbReference type="Pfam" id="PF05420"/>
    </source>
</evidence>
<name>A0A6G6SNN8_PROVU</name>
<dbReference type="InterPro" id="IPR008410">
    <property type="entry name" value="BCSC_C"/>
</dbReference>
<keyword evidence="3" id="KW-0677">Repeat</keyword>
<evidence type="ECO:0000313" key="8">
    <source>
        <dbReference type="Proteomes" id="UP000503287"/>
    </source>
</evidence>
<dbReference type="InterPro" id="IPR003921">
    <property type="entry name" value="Cell_synth_C"/>
</dbReference>
<evidence type="ECO:0000256" key="2">
    <source>
        <dbReference type="ARBA" id="ARBA00022729"/>
    </source>
</evidence>
<dbReference type="Gene3D" id="1.25.40.10">
    <property type="entry name" value="Tetratricopeptide repeat domain"/>
    <property type="match status" value="4"/>
</dbReference>
<dbReference type="GO" id="GO:0006011">
    <property type="term" value="P:UDP-alpha-D-glucose metabolic process"/>
    <property type="evidence" value="ECO:0007669"/>
    <property type="project" value="InterPro"/>
</dbReference>
<feature type="domain" description="Cellulose synthase operon C C-terminal" evidence="6">
    <location>
        <begin position="875"/>
        <end position="1227"/>
    </location>
</feature>
<organism evidence="7 8">
    <name type="scientific">Proteus vulgaris</name>
    <dbReference type="NCBI Taxonomy" id="585"/>
    <lineage>
        <taxon>Bacteria</taxon>
        <taxon>Pseudomonadati</taxon>
        <taxon>Pseudomonadota</taxon>
        <taxon>Gammaproteobacteria</taxon>
        <taxon>Enterobacterales</taxon>
        <taxon>Morganellaceae</taxon>
        <taxon>Proteus</taxon>
    </lineage>
</organism>
<accession>A0A6G6SNN8</accession>
<evidence type="ECO:0000256" key="3">
    <source>
        <dbReference type="ARBA" id="ARBA00022737"/>
    </source>
</evidence>
<dbReference type="PRINTS" id="PR01441">
    <property type="entry name" value="CELLSNTHASEC"/>
</dbReference>
<evidence type="ECO:0000256" key="1">
    <source>
        <dbReference type="ARBA" id="ARBA00003476"/>
    </source>
</evidence>
<dbReference type="PANTHER" id="PTHR12558">
    <property type="entry name" value="CELL DIVISION CYCLE 16,23,27"/>
    <property type="match status" value="1"/>
</dbReference>
<keyword evidence="2 5" id="KW-0732">Signal</keyword>
<dbReference type="AlphaFoldDB" id="A0A6G6SNN8"/>
<evidence type="ECO:0000313" key="7">
    <source>
        <dbReference type="EMBL" id="QIF96017.1"/>
    </source>
</evidence>
<dbReference type="GO" id="GO:0019867">
    <property type="term" value="C:outer membrane"/>
    <property type="evidence" value="ECO:0007669"/>
    <property type="project" value="InterPro"/>
</dbReference>
<dbReference type="RefSeq" id="WP_164526888.1">
    <property type="nucleotide sequence ID" value="NZ_CP047344.1"/>
</dbReference>
<evidence type="ECO:0000256" key="5">
    <source>
        <dbReference type="SAM" id="SignalP"/>
    </source>
</evidence>
<dbReference type="Pfam" id="PF14559">
    <property type="entry name" value="TPR_19"/>
    <property type="match status" value="1"/>
</dbReference>
<reference evidence="7 8" key="1">
    <citation type="submission" date="2020-01" db="EMBL/GenBank/DDBJ databases">
        <title>The genomic epidemiology of tigecycline resistance gene tet(X) variants in a swine farm in China.</title>
        <authorList>
            <person name="Peng K."/>
            <person name="Li R."/>
        </authorList>
    </citation>
    <scope>NUCLEOTIDE SEQUENCE [LARGE SCALE GENOMIC DNA]</scope>
    <source>
        <strain evidence="7 8">ZN3</strain>
    </source>
</reference>
<comment type="function">
    <text evidence="1">Required for maximal bacterial cellulose synthesis.</text>
</comment>
<dbReference type="Pfam" id="PF05420">
    <property type="entry name" value="BCSC_C"/>
    <property type="match status" value="1"/>
</dbReference>